<evidence type="ECO:0000313" key="1">
    <source>
        <dbReference type="EMBL" id="ALL01013.1"/>
    </source>
</evidence>
<accession>A0A0P0N2Z0</accession>
<evidence type="ECO:0000313" key="3">
    <source>
        <dbReference type="Proteomes" id="UP000058613"/>
    </source>
</evidence>
<name>A0A0P0N2Z0_9CREN</name>
<dbReference type="KEGG" id="pdl:Pyrde_0965"/>
<dbReference type="Proteomes" id="UP000058613">
    <property type="component" value="Chromosome"/>
</dbReference>
<keyword evidence="4" id="KW-1185">Reference proteome</keyword>
<dbReference type="AlphaFoldDB" id="A0A0P0N2Z0"/>
<dbReference type="EMBL" id="CP013011">
    <property type="protein sequence ID" value="ALL01013.1"/>
    <property type="molecule type" value="Genomic_DNA"/>
</dbReference>
<sequence>MSCVNRVDEALRLLDEAMALVERVEESIGEIAAAASSGQPASRGSLYAAYTYIVRLHDKLAQLRNAIYNLASSE</sequence>
<dbReference type="RefSeq" id="WP_055408712.1">
    <property type="nucleotide sequence ID" value="NZ_CP013011.1"/>
</dbReference>
<dbReference type="STRING" id="1273541.Pyrde_0965"/>
<organism evidence="1 3">
    <name type="scientific">Pyrodictium delaneyi</name>
    <dbReference type="NCBI Taxonomy" id="1273541"/>
    <lineage>
        <taxon>Archaea</taxon>
        <taxon>Thermoproteota</taxon>
        <taxon>Thermoprotei</taxon>
        <taxon>Desulfurococcales</taxon>
        <taxon>Pyrodictiaceae</taxon>
        <taxon>Pyrodictium</taxon>
    </lineage>
</organism>
<reference evidence="2 4" key="2">
    <citation type="submission" date="2017-05" db="EMBL/GenBank/DDBJ databases">
        <title>The draft genome of the hyperthermophilic archaeon 'Pyrodictium delaneyi strain Hulk', an iron and nitrate reducer, reveals the capacity for sulfate reduction.</title>
        <authorList>
            <person name="Demey L.M."/>
            <person name="Miller C."/>
            <person name="Manzella M."/>
            <person name="Reguera G."/>
            <person name="Kashefi K."/>
        </authorList>
    </citation>
    <scope>NUCLEOTIDE SEQUENCE [LARGE SCALE GENOMIC DNA]</scope>
    <source>
        <strain evidence="2 4">Hulk</strain>
    </source>
</reference>
<dbReference type="Proteomes" id="UP000196694">
    <property type="component" value="Unassembled WGS sequence"/>
</dbReference>
<evidence type="ECO:0000313" key="4">
    <source>
        <dbReference type="Proteomes" id="UP000196694"/>
    </source>
</evidence>
<dbReference type="GeneID" id="26099303"/>
<gene>
    <name evidence="2" type="ORF">Pdsh_00820</name>
    <name evidence="1" type="ORF">Pyrde_0965</name>
</gene>
<protein>
    <submittedName>
        <fullName evidence="1">Uncharacterized protein</fullName>
    </submittedName>
</protein>
<evidence type="ECO:0000313" key="2">
    <source>
        <dbReference type="EMBL" id="OWJ55388.1"/>
    </source>
</evidence>
<proteinExistence type="predicted"/>
<reference evidence="1 3" key="1">
    <citation type="submission" date="2015-10" db="EMBL/GenBank/DDBJ databases">
        <title>Complete genome sequence of hyperthermophilic archaeon Pyrodictium delaneyi Su06.</title>
        <authorList>
            <person name="Jung J.-H."/>
            <person name="Lin J."/>
            <person name="Holden J.F."/>
            <person name="Park C.-S."/>
        </authorList>
    </citation>
    <scope>NUCLEOTIDE SEQUENCE [LARGE SCALE GENOMIC DNA]</scope>
    <source>
        <strain evidence="1 3">Su06</strain>
    </source>
</reference>
<dbReference type="OrthoDB" id="382472at2157"/>
<dbReference type="EMBL" id="NCQP01000001">
    <property type="protein sequence ID" value="OWJ55388.1"/>
    <property type="molecule type" value="Genomic_DNA"/>
</dbReference>